<protein>
    <submittedName>
        <fullName evidence="6">Uncharacterized protein</fullName>
    </submittedName>
</protein>
<reference evidence="6 7" key="1">
    <citation type="submission" date="2015-06" db="EMBL/GenBank/DDBJ databases">
        <title>Draft genome of the ant-associated black yeast Phialophora attae CBS 131958.</title>
        <authorList>
            <person name="Moreno L.F."/>
            <person name="Stielow B.J."/>
            <person name="de Hoog S."/>
            <person name="Vicente V.A."/>
            <person name="Weiss V.A."/>
            <person name="de Vries M."/>
            <person name="Cruz L.M."/>
            <person name="Souza E.M."/>
        </authorList>
    </citation>
    <scope>NUCLEOTIDE SEQUENCE [LARGE SCALE GENOMIC DNA]</scope>
    <source>
        <strain evidence="6 7">CBS 131958</strain>
    </source>
</reference>
<feature type="compositionally biased region" description="Basic and acidic residues" evidence="1">
    <location>
        <begin position="1114"/>
        <end position="1124"/>
    </location>
</feature>
<feature type="region of interest" description="Disordered" evidence="1">
    <location>
        <begin position="1427"/>
        <end position="1453"/>
    </location>
</feature>
<feature type="compositionally biased region" description="Basic and acidic residues" evidence="1">
    <location>
        <begin position="152"/>
        <end position="173"/>
    </location>
</feature>
<feature type="compositionally biased region" description="Low complexity" evidence="1">
    <location>
        <begin position="1513"/>
        <end position="1526"/>
    </location>
</feature>
<dbReference type="Pfam" id="PF24345">
    <property type="entry name" value="PH_24"/>
    <property type="match status" value="1"/>
</dbReference>
<feature type="domain" description="F-box" evidence="2">
    <location>
        <begin position="1730"/>
        <end position="1771"/>
    </location>
</feature>
<name>A0A0N0NPQ5_9EURO</name>
<feature type="domain" description="DBL homology" evidence="3">
    <location>
        <begin position="500"/>
        <end position="696"/>
    </location>
</feature>
<dbReference type="STRING" id="1664694.A0A0N0NPQ5"/>
<keyword evidence="7" id="KW-1185">Reference proteome</keyword>
<evidence type="ECO:0000259" key="3">
    <source>
        <dbReference type="Pfam" id="PF24340"/>
    </source>
</evidence>
<feature type="compositionally biased region" description="Low complexity" evidence="1">
    <location>
        <begin position="2214"/>
        <end position="2226"/>
    </location>
</feature>
<gene>
    <name evidence="6" type="ORF">AB675_1997</name>
</gene>
<feature type="compositionally biased region" description="Basic residues" evidence="1">
    <location>
        <begin position="382"/>
        <end position="395"/>
    </location>
</feature>
<feature type="compositionally biased region" description="Polar residues" evidence="1">
    <location>
        <begin position="868"/>
        <end position="887"/>
    </location>
</feature>
<feature type="compositionally biased region" description="Basic residues" evidence="1">
    <location>
        <begin position="306"/>
        <end position="315"/>
    </location>
</feature>
<feature type="compositionally biased region" description="Polar residues" evidence="1">
    <location>
        <begin position="2201"/>
        <end position="2213"/>
    </location>
</feature>
<feature type="compositionally biased region" description="Basic and acidic residues" evidence="1">
    <location>
        <begin position="113"/>
        <end position="127"/>
    </location>
</feature>
<dbReference type="InterPro" id="IPR056416">
    <property type="entry name" value="DH_2_fung"/>
</dbReference>
<sequence length="2301" mass="250437">MPETPRTPRHSVRPPRDDTPASTPRSRPDSASVQDRIRQWQAQGAANAPAPDAVSVRSIPASVASTDVSRSSTPANDVSKSADIRKNRWTYQGLESPTKQRGSRSSSAPRKRLVSDEHWKSRRDTARKSSGQVLKKDVTTPHHDMTYTSTARMEERRARRERRRQETAPKEDFNTTTGTEAKDLSAYIEEQLAQQLASTPDLQPGSASDHDGTHSVRSYSLYDDVAHTAGPSRYADSLGQPQPLSLGSKRTGGRILSKTREMFNKAEPAPISNRVPSIQAWLEEQPDPFTSRTPDVEFQQAEVPKPLKKRSRRTKRSSDAVLPVDPNQIWDSVIDYNLPDSPAQDSSRKSAHKLSSSSSPLEADKIVSQAEHVAEGESPGAMRRRGAARARRARRTDKDDPSDKQSLPLEQPRSSGPTRASRDRASPATGRHQPENVTPVDTYKALPLPPNDEHTQLTPQGECGLKRRLTTHEDLMSVLSAPMHRKSTRARRNGAKSEPSVALILEDLLAAEAKYSKELRTLVDGVVPVLLQAVLTKSTSVAAAGLFNASSDPNDFSYTKPIIDMGISLERLKSLHARIPMKSIDALLAWAQNARRAYEDYIKAWRLGFQDVLVNLAPLDEKQGDVETGMAQDAEGNVVDSRGGKVDVAFLLKRPLVRVKNLAKTFESIKASHDRSLAVEVWQAFTDLTAAARLRHREEQARLEDEAAAALDASRVRNVRTLGPCPSVSVNKARKVRARDTFDMGLWHSTGQRLDCQVELIFRDDPTTTLPGGDVLICEIDATGKWLLFPPIELLSISARRGEDDVDLVVMIRGPSGIGKEWHELLALTSDDAEAVGEWMTMLGSTPLPPRLNRSRSFLERRAAVPVSSGSRPTTPGSKADTASVSVPSEPDVPLGEPSVVGSHTDASINKSPKTFIDRFVPRLHLGGGLQSKPPSSWSQPGRVPPRKPVRSTISSEPSVASANSDGRASGQRNSPSPPSNDVKNEFDRGHGRKSKSPLLTEWYMMSGALSPSKNEREEKKTDTSRPTTGLAHNPQTAATESTPSVEVSSGNLGRPGFARQLSATPSEGLPTISKLRNTTEPTPPQSTVPLTDSIRDQWAALSGTGKPKRRTERSRETRERETSPRTTQTAQDPSHDTSMRYAIEQDAPPPPPPHRAGSAGAQKPVPGNKMESAPQLTPKSKPKRRSSSPLKHEYAPSTASETSSESGSDDGTDTSSETSDDFMSEVKDISTPLVAVTGGNRRNSQQVRPSPGPPTAAPPTIGTRTLAPSESASQGPYRRVPSSATVPSNQKSRTIAMICSWSDRGMWEQVHPDECSIVVSPGLIEAFQMSAAHSGQESRLNGDSSISASEHSQPLVAFELTPIVPLRRGTALDINIRSPPTSNSILKTTNNILFRSRNADECDNLYNMINWARCNNPTYIQLEKARPKQPPVSFNTGPARHSRSKSGGSWFSFGSHGDKSSYRASSAPMSVGGETDTTHTTMASAFSALKRLGVSSAFNLNRSSITRKSGWTSQTSGSLYSSNSGTGSGSGTSTPIPSQVGLIPGRDGPNVPETSADAVNGGGMVNNMKIRIYVRKGQQWANLGSGRLSVLPAPESPPSTADPAVGEDASLSSGAVRGKPGSKGPRLASSGHTPHRLHGDGREKRIVVRKTKKDDVVLLDAVLGESCFERVMQTGIAVKVWTENAAVADTGGVMMGKEHIYMLQFPGTREAGWVFGLPGQMPTLLDQAPEVLHDIFFHTEPADLGSIAQTCHFLNDLVSRDALLWRRQYLARYDAPVLAATEPEWQTLLKRNTTIDKILAASNDSVKTEEELQTIASTIDFLLKDSSPLSDLSISWLRRHFTNESNISSFLCRSSLFHGARLPANRPASSAELRQLSAKLHVYSGLDVEPPCTGTRSTTEGAQPVHPYARSRVYDLRRYKATNHWGPFLDDGSNAVDWEKVQAIMLDLLYNVRSFTGRNTNPMHASPSRRRASNQRSMFADTWAGIFDKPFWGLAPNSFTSRPAAEGEHQIRDPPTRDLDLLDPYGVSGTWMRIVCFLDYSDLYNFNFESSETLPENVEREPIDTREAFRIIKLHLHVTSVDPPGEEDHPDFPVVSFVGASRSILTQWDPNANSRIRGTVRTTREGAIRWTTFSIFHGEERWRSEGVQIGGIRSARGILGNWFDKDYDVAGPAGPTAFWKGQDEDSDEDDDEWVDEDTEAQNGNDATTQNDTGEGSANAGNAGTAGMQGGGGGRVLTLADLGLLAGQGGGGTVVVGGGENGQGGLVLPLANVVQLLMETLNGNNGGQAQFDFEDLARFQE</sequence>
<dbReference type="Pfam" id="PF24344">
    <property type="entry name" value="PH_23"/>
    <property type="match status" value="1"/>
</dbReference>
<feature type="region of interest" description="Disordered" evidence="1">
    <location>
        <begin position="2174"/>
        <end position="2227"/>
    </location>
</feature>
<evidence type="ECO:0000259" key="4">
    <source>
        <dbReference type="Pfam" id="PF24344"/>
    </source>
</evidence>
<feature type="domain" description="PH" evidence="5">
    <location>
        <begin position="1287"/>
        <end position="1427"/>
    </location>
</feature>
<evidence type="ECO:0000256" key="1">
    <source>
        <dbReference type="SAM" id="MobiDB-lite"/>
    </source>
</evidence>
<dbReference type="RefSeq" id="XP_018002782.1">
    <property type="nucleotide sequence ID" value="XM_018141930.1"/>
</dbReference>
<feature type="compositionally biased region" description="Acidic residues" evidence="1">
    <location>
        <begin position="2185"/>
        <end position="2200"/>
    </location>
</feature>
<feature type="region of interest" description="Disordered" evidence="1">
    <location>
        <begin position="1"/>
        <end position="460"/>
    </location>
</feature>
<evidence type="ECO:0000259" key="5">
    <source>
        <dbReference type="Pfam" id="PF24345"/>
    </source>
</evidence>
<feature type="region of interest" description="Disordered" evidence="1">
    <location>
        <begin position="1509"/>
        <end position="1560"/>
    </location>
</feature>
<dbReference type="InterPro" id="IPR036047">
    <property type="entry name" value="F-box-like_dom_sf"/>
</dbReference>
<feature type="compositionally biased region" description="Basic and acidic residues" evidence="1">
    <location>
        <begin position="1014"/>
        <end position="1024"/>
    </location>
</feature>
<feature type="compositionally biased region" description="Polar residues" evidence="1">
    <location>
        <begin position="1034"/>
        <end position="1052"/>
    </location>
</feature>
<feature type="compositionally biased region" description="Polar residues" evidence="1">
    <location>
        <begin position="89"/>
        <end position="108"/>
    </location>
</feature>
<feature type="compositionally biased region" description="Acidic residues" evidence="1">
    <location>
        <begin position="1208"/>
        <end position="1224"/>
    </location>
</feature>
<dbReference type="OrthoDB" id="5408934at2759"/>
<feature type="compositionally biased region" description="Polar residues" evidence="1">
    <location>
        <begin position="63"/>
        <end position="79"/>
    </location>
</feature>
<feature type="compositionally biased region" description="Low complexity" evidence="1">
    <location>
        <begin position="41"/>
        <end position="53"/>
    </location>
</feature>
<dbReference type="Proteomes" id="UP000038010">
    <property type="component" value="Unassembled WGS sequence"/>
</dbReference>
<organism evidence="6 7">
    <name type="scientific">Cyphellophora attinorum</name>
    <dbReference type="NCBI Taxonomy" id="1664694"/>
    <lineage>
        <taxon>Eukaryota</taxon>
        <taxon>Fungi</taxon>
        <taxon>Dikarya</taxon>
        <taxon>Ascomycota</taxon>
        <taxon>Pezizomycotina</taxon>
        <taxon>Eurotiomycetes</taxon>
        <taxon>Chaetothyriomycetidae</taxon>
        <taxon>Chaetothyriales</taxon>
        <taxon>Cyphellophoraceae</taxon>
        <taxon>Cyphellophora</taxon>
    </lineage>
</organism>
<dbReference type="EMBL" id="LFJN01000006">
    <property type="protein sequence ID" value="KPI42819.1"/>
    <property type="molecule type" value="Genomic_DNA"/>
</dbReference>
<dbReference type="InterPro" id="IPR001810">
    <property type="entry name" value="F-box_dom"/>
</dbReference>
<evidence type="ECO:0000313" key="7">
    <source>
        <dbReference type="Proteomes" id="UP000038010"/>
    </source>
</evidence>
<feature type="compositionally biased region" description="Polar residues" evidence="1">
    <location>
        <begin position="20"/>
        <end position="33"/>
    </location>
</feature>
<dbReference type="Pfam" id="PF12937">
    <property type="entry name" value="F-box-like"/>
    <property type="match status" value="1"/>
</dbReference>
<dbReference type="InterPro" id="IPR056223">
    <property type="entry name" value="PH_24"/>
</dbReference>
<feature type="domain" description="PH" evidence="4">
    <location>
        <begin position="710"/>
        <end position="851"/>
    </location>
</feature>
<feature type="region of interest" description="Disordered" evidence="1">
    <location>
        <begin position="862"/>
        <end position="909"/>
    </location>
</feature>
<dbReference type="Pfam" id="PF24340">
    <property type="entry name" value="DH_2"/>
    <property type="match status" value="1"/>
</dbReference>
<feature type="compositionally biased region" description="Basic and acidic residues" evidence="1">
    <location>
        <begin position="134"/>
        <end position="145"/>
    </location>
</feature>
<comment type="caution">
    <text evidence="6">The sequence shown here is derived from an EMBL/GenBank/DDBJ whole genome shotgun (WGS) entry which is preliminary data.</text>
</comment>
<dbReference type="VEuPathDB" id="FungiDB:AB675_1997"/>
<accession>A0A0N0NPQ5</accession>
<feature type="compositionally biased region" description="Low complexity" evidence="1">
    <location>
        <begin position="1198"/>
        <end position="1207"/>
    </location>
</feature>
<proteinExistence type="predicted"/>
<dbReference type="InterPro" id="IPR056222">
    <property type="entry name" value="PH_23"/>
</dbReference>
<feature type="region of interest" description="Disordered" evidence="1">
    <location>
        <begin position="1592"/>
        <end position="1644"/>
    </location>
</feature>
<feature type="compositionally biased region" description="Polar residues" evidence="1">
    <location>
        <begin position="1283"/>
        <end position="1292"/>
    </location>
</feature>
<evidence type="ECO:0000313" key="6">
    <source>
        <dbReference type="EMBL" id="KPI42819.1"/>
    </source>
</evidence>
<dbReference type="SUPFAM" id="SSF81383">
    <property type="entry name" value="F-box domain"/>
    <property type="match status" value="1"/>
</dbReference>
<evidence type="ECO:0000259" key="2">
    <source>
        <dbReference type="Pfam" id="PF12937"/>
    </source>
</evidence>
<dbReference type="GeneID" id="28733810"/>
<feature type="region of interest" description="Disordered" evidence="1">
    <location>
        <begin position="926"/>
        <end position="1292"/>
    </location>
</feature>
<feature type="compositionally biased region" description="Polar residues" evidence="1">
    <location>
        <begin position="952"/>
        <end position="975"/>
    </location>
</feature>
<feature type="compositionally biased region" description="Polar residues" evidence="1">
    <location>
        <begin position="192"/>
        <end position="201"/>
    </location>
</feature>